<organism evidence="3 4">
    <name type="scientific">Rhodoferax sediminis</name>
    <dbReference type="NCBI Taxonomy" id="2509614"/>
    <lineage>
        <taxon>Bacteria</taxon>
        <taxon>Pseudomonadati</taxon>
        <taxon>Pseudomonadota</taxon>
        <taxon>Betaproteobacteria</taxon>
        <taxon>Burkholderiales</taxon>
        <taxon>Comamonadaceae</taxon>
        <taxon>Rhodoferax</taxon>
    </lineage>
</organism>
<dbReference type="Gene3D" id="2.10.260.10">
    <property type="match status" value="1"/>
</dbReference>
<dbReference type="InterPro" id="IPR037914">
    <property type="entry name" value="SpoVT-AbrB_sf"/>
</dbReference>
<dbReference type="AlphaFoldDB" id="A0A515DF41"/>
<evidence type="ECO:0000259" key="2">
    <source>
        <dbReference type="PROSITE" id="PS51740"/>
    </source>
</evidence>
<dbReference type="OrthoDB" id="9795766at2"/>
<name>A0A515DF41_9BURK</name>
<dbReference type="GO" id="GO:0003677">
    <property type="term" value="F:DNA binding"/>
    <property type="evidence" value="ECO:0007669"/>
    <property type="project" value="UniProtKB-UniRule"/>
</dbReference>
<dbReference type="Proteomes" id="UP000316798">
    <property type="component" value="Chromosome"/>
</dbReference>
<dbReference type="KEGG" id="rhf:EUB48_18175"/>
<proteinExistence type="predicted"/>
<evidence type="ECO:0000313" key="3">
    <source>
        <dbReference type="EMBL" id="QDL39007.1"/>
    </source>
</evidence>
<keyword evidence="1" id="KW-0238">DNA-binding</keyword>
<dbReference type="SUPFAM" id="SSF89447">
    <property type="entry name" value="AbrB/MazE/MraZ-like"/>
    <property type="match status" value="1"/>
</dbReference>
<dbReference type="EMBL" id="CP035503">
    <property type="protein sequence ID" value="QDL39007.1"/>
    <property type="molecule type" value="Genomic_DNA"/>
</dbReference>
<dbReference type="PROSITE" id="PS51740">
    <property type="entry name" value="SPOVT_ABRB"/>
    <property type="match status" value="1"/>
</dbReference>
<gene>
    <name evidence="3" type="ORF">EUB48_18175</name>
</gene>
<sequence>MEFEMEAVIKKWGNSPAVRLPVALMKLATLTLEQKVNVTAVEGKIIIEPLDHVEYRLEDLVKGITRSNSHAEVSFGAPVGKEAL</sequence>
<dbReference type="InterPro" id="IPR007159">
    <property type="entry name" value="SpoVT-AbrB_dom"/>
</dbReference>
<protein>
    <submittedName>
        <fullName evidence="3">PbsX family transcriptional regulator</fullName>
    </submittedName>
</protein>
<dbReference type="PANTHER" id="PTHR40516:SF1">
    <property type="entry name" value="ANTITOXIN CHPS-RELATED"/>
    <property type="match status" value="1"/>
</dbReference>
<dbReference type="SMART" id="SM00966">
    <property type="entry name" value="SpoVT_AbrB"/>
    <property type="match status" value="1"/>
</dbReference>
<accession>A0A515DF41</accession>
<feature type="domain" description="SpoVT-AbrB" evidence="2">
    <location>
        <begin position="7"/>
        <end position="52"/>
    </location>
</feature>
<dbReference type="Pfam" id="PF04014">
    <property type="entry name" value="MazE_antitoxin"/>
    <property type="match status" value="1"/>
</dbReference>
<reference evidence="3 4" key="1">
    <citation type="submission" date="2019-01" db="EMBL/GenBank/DDBJ databases">
        <title>Genomic insights into a novel species Rhodoferax sp.</title>
        <authorList>
            <person name="Jin L."/>
        </authorList>
    </citation>
    <scope>NUCLEOTIDE SEQUENCE [LARGE SCALE GENOMIC DNA]</scope>
    <source>
        <strain evidence="3 4">CHu59-6-5</strain>
    </source>
</reference>
<dbReference type="GO" id="GO:0097351">
    <property type="term" value="F:toxin sequestering activity"/>
    <property type="evidence" value="ECO:0007669"/>
    <property type="project" value="InterPro"/>
</dbReference>
<keyword evidence="4" id="KW-1185">Reference proteome</keyword>
<dbReference type="PANTHER" id="PTHR40516">
    <property type="entry name" value="ANTITOXIN CHPS-RELATED"/>
    <property type="match status" value="1"/>
</dbReference>
<evidence type="ECO:0000313" key="4">
    <source>
        <dbReference type="Proteomes" id="UP000316798"/>
    </source>
</evidence>
<evidence type="ECO:0000256" key="1">
    <source>
        <dbReference type="PROSITE-ProRule" id="PRU01076"/>
    </source>
</evidence>
<dbReference type="InterPro" id="IPR039052">
    <property type="entry name" value="Antitox_PemI-like"/>
</dbReference>